<dbReference type="SUPFAM" id="SSF51445">
    <property type="entry name" value="(Trans)glycosidases"/>
    <property type="match status" value="1"/>
</dbReference>
<comment type="caution">
    <text evidence="2">The sequence shown here is derived from an EMBL/GenBank/DDBJ whole genome shotgun (WGS) entry which is preliminary data.</text>
</comment>
<protein>
    <recommendedName>
        <fullName evidence="1">Rv2525c-like glycoside hydrolase-like domain-containing protein</fullName>
    </recommendedName>
</protein>
<dbReference type="EMBL" id="BONZ01000102">
    <property type="protein sequence ID" value="GIH20654.1"/>
    <property type="molecule type" value="Genomic_DNA"/>
</dbReference>
<dbReference type="Pfam" id="PF08924">
    <property type="entry name" value="Rv2525c_GlyHyd-like"/>
    <property type="match status" value="1"/>
</dbReference>
<evidence type="ECO:0000259" key="1">
    <source>
        <dbReference type="Pfam" id="PF08924"/>
    </source>
</evidence>
<feature type="domain" description="Rv2525c-like glycoside hydrolase-like" evidence="1">
    <location>
        <begin position="17"/>
        <end position="204"/>
    </location>
</feature>
<dbReference type="Gene3D" id="3.20.20.80">
    <property type="entry name" value="Glycosidases"/>
    <property type="match status" value="1"/>
</dbReference>
<dbReference type="InterPro" id="IPR015020">
    <property type="entry name" value="Rv2525c-like_Glyco_Hydro-like"/>
</dbReference>
<keyword evidence="3" id="KW-1185">Reference proteome</keyword>
<evidence type="ECO:0000313" key="2">
    <source>
        <dbReference type="EMBL" id="GIH20654.1"/>
    </source>
</evidence>
<dbReference type="Proteomes" id="UP000642748">
    <property type="component" value="Unassembled WGS sequence"/>
</dbReference>
<proteinExistence type="predicted"/>
<accession>A0A8J3R2M1</accession>
<dbReference type="AlphaFoldDB" id="A0A8J3R2M1"/>
<dbReference type="RefSeq" id="WP_203924074.1">
    <property type="nucleotide sequence ID" value="NZ_BONZ01000102.1"/>
</dbReference>
<dbReference type="InterPro" id="IPR017853">
    <property type="entry name" value="GH"/>
</dbReference>
<gene>
    <name evidence="2" type="ORF">Raf01_88260</name>
</gene>
<sequence>MTRLGVDYSTSRPGATALKAAGYTFACRYLAAGSKKNAKKALTKTEADGLRAAGIDVVSNWEIVEAAALKGRAQGVADAKAAVAKHNACGGPPGRPIYFSVDFDIPDFAPASKDPRAKLGAVAPYFDGILSVLGPARTGAYGGYWAISRLFDAKLIRWGWQAYAWSSAGSGPRPNTVTVKLRGKSYWFDTRAQLRQIQNGIAVNGADCDKDEAVAADFGQWGFVPKKEEEPEVAFMDDENAAKLAWRIDALFSGSETIRGGAEKGQPVVTVRLLNQIKAGQTTPTPVQVDAASVAGALAGNEDFLRALARAVNDDAAERLSG</sequence>
<organism evidence="2 3">
    <name type="scientific">Rugosimonospora africana</name>
    <dbReference type="NCBI Taxonomy" id="556532"/>
    <lineage>
        <taxon>Bacteria</taxon>
        <taxon>Bacillati</taxon>
        <taxon>Actinomycetota</taxon>
        <taxon>Actinomycetes</taxon>
        <taxon>Micromonosporales</taxon>
        <taxon>Micromonosporaceae</taxon>
        <taxon>Rugosimonospora</taxon>
    </lineage>
</organism>
<evidence type="ECO:0000313" key="3">
    <source>
        <dbReference type="Proteomes" id="UP000642748"/>
    </source>
</evidence>
<name>A0A8J3R2M1_9ACTN</name>
<reference evidence="2" key="1">
    <citation type="submission" date="2021-01" db="EMBL/GenBank/DDBJ databases">
        <title>Whole genome shotgun sequence of Rugosimonospora africana NBRC 104875.</title>
        <authorList>
            <person name="Komaki H."/>
            <person name="Tamura T."/>
        </authorList>
    </citation>
    <scope>NUCLEOTIDE SEQUENCE</scope>
    <source>
        <strain evidence="2">NBRC 104875</strain>
    </source>
</reference>